<feature type="region of interest" description="Disordered" evidence="1">
    <location>
        <begin position="1"/>
        <end position="29"/>
    </location>
</feature>
<dbReference type="Proteomes" id="UP000531216">
    <property type="component" value="Unassembled WGS sequence"/>
</dbReference>
<gene>
    <name evidence="2" type="ORF">GGR05_003534</name>
</gene>
<accession>A0A7W6FVN0</accession>
<protein>
    <submittedName>
        <fullName evidence="2">Uncharacterized protein</fullName>
    </submittedName>
</protein>
<evidence type="ECO:0000313" key="3">
    <source>
        <dbReference type="Proteomes" id="UP000531216"/>
    </source>
</evidence>
<feature type="region of interest" description="Disordered" evidence="1">
    <location>
        <begin position="83"/>
        <end position="109"/>
    </location>
</feature>
<reference evidence="2 3" key="1">
    <citation type="submission" date="2020-08" db="EMBL/GenBank/DDBJ databases">
        <title>Genomic Encyclopedia of Type Strains, Phase IV (KMG-IV): sequencing the most valuable type-strain genomes for metagenomic binning, comparative biology and taxonomic classification.</title>
        <authorList>
            <person name="Goeker M."/>
        </authorList>
    </citation>
    <scope>NUCLEOTIDE SEQUENCE [LARGE SCALE GENOMIC DNA]</scope>
    <source>
        <strain evidence="2 3">DSM 25024</strain>
    </source>
</reference>
<comment type="caution">
    <text evidence="2">The sequence shown here is derived from an EMBL/GenBank/DDBJ whole genome shotgun (WGS) entry which is preliminary data.</text>
</comment>
<sequence>MAKRRNTAGGGEDDGNSLETSEFRPFADDETAVTIGGVTIENGTDRVSLSGSLDIAPDQAGLEAAEALQRAVNAIVEALKAKGDLPERVGSETETQDAPAPKRVRNPFA</sequence>
<name>A0A7W6FVN0_9HYPH</name>
<proteinExistence type="predicted"/>
<keyword evidence="3" id="KW-1185">Reference proteome</keyword>
<evidence type="ECO:0000313" key="2">
    <source>
        <dbReference type="EMBL" id="MBB3937368.1"/>
    </source>
</evidence>
<organism evidence="2 3">
    <name type="scientific">Aureimonas phyllosphaerae</name>
    <dbReference type="NCBI Taxonomy" id="1166078"/>
    <lineage>
        <taxon>Bacteria</taxon>
        <taxon>Pseudomonadati</taxon>
        <taxon>Pseudomonadota</taxon>
        <taxon>Alphaproteobacteria</taxon>
        <taxon>Hyphomicrobiales</taxon>
        <taxon>Aurantimonadaceae</taxon>
        <taxon>Aureimonas</taxon>
    </lineage>
</organism>
<dbReference type="RefSeq" id="WP_244546023.1">
    <property type="nucleotide sequence ID" value="NZ_FOOA01000012.1"/>
</dbReference>
<dbReference type="EMBL" id="JACIDO010000008">
    <property type="protein sequence ID" value="MBB3937368.1"/>
    <property type="molecule type" value="Genomic_DNA"/>
</dbReference>
<dbReference type="AlphaFoldDB" id="A0A7W6FVN0"/>
<evidence type="ECO:0000256" key="1">
    <source>
        <dbReference type="SAM" id="MobiDB-lite"/>
    </source>
</evidence>